<protein>
    <submittedName>
        <fullName evidence="2">Elongation factor 3, putative</fullName>
    </submittedName>
</protein>
<dbReference type="EMBL" id="BDSA01000004">
    <property type="protein sequence ID" value="GBE62224.1"/>
    <property type="molecule type" value="Genomic_DNA"/>
</dbReference>
<gene>
    <name evidence="2" type="ORF">BOVATA_037170</name>
</gene>
<feature type="signal peptide" evidence="1">
    <location>
        <begin position="1"/>
        <end position="19"/>
    </location>
</feature>
<dbReference type="Proteomes" id="UP000236319">
    <property type="component" value="Unassembled WGS sequence"/>
</dbReference>
<name>A0A2H6KGW1_9APIC</name>
<dbReference type="RefSeq" id="XP_028868467.1">
    <property type="nucleotide sequence ID" value="XM_029012634.1"/>
</dbReference>
<keyword evidence="2" id="KW-0251">Elongation factor</keyword>
<sequence>MYGTIIFAALLCTPAACDIDSIIDGKNAATPLRQLSGVSRRKYLQNDMARLMATPSHISLMDSDADDEDEDDDDGDYHHFEVDGAGATTHTRIADVKASEKVNSKDSVKQQHKPLLMGSLPATTENTDAPGCALDVIGDFFNKLSEKFHNSMNEFFDNIDKQIKANSELPLLEQGDTFF</sequence>
<keyword evidence="2" id="KW-0648">Protein biosynthesis</keyword>
<evidence type="ECO:0000256" key="1">
    <source>
        <dbReference type="SAM" id="SignalP"/>
    </source>
</evidence>
<dbReference type="VEuPathDB" id="PiroplasmaDB:BOVATA_037170"/>
<reference evidence="2 3" key="1">
    <citation type="journal article" date="2017" name="BMC Genomics">
        <title>Whole-genome assembly of Babesia ovata and comparative genomics between closely related pathogens.</title>
        <authorList>
            <person name="Yamagishi J."/>
            <person name="Asada M."/>
            <person name="Hakimi H."/>
            <person name="Tanaka T.Q."/>
            <person name="Sugimoto C."/>
            <person name="Kawazu S."/>
        </authorList>
    </citation>
    <scope>NUCLEOTIDE SEQUENCE [LARGE SCALE GENOMIC DNA]</scope>
    <source>
        <strain evidence="2 3">Miyake</strain>
    </source>
</reference>
<feature type="chain" id="PRO_5014127633" evidence="1">
    <location>
        <begin position="20"/>
        <end position="179"/>
    </location>
</feature>
<keyword evidence="3" id="KW-1185">Reference proteome</keyword>
<proteinExistence type="predicted"/>
<organism evidence="2 3">
    <name type="scientific">Babesia ovata</name>
    <dbReference type="NCBI Taxonomy" id="189622"/>
    <lineage>
        <taxon>Eukaryota</taxon>
        <taxon>Sar</taxon>
        <taxon>Alveolata</taxon>
        <taxon>Apicomplexa</taxon>
        <taxon>Aconoidasida</taxon>
        <taxon>Piroplasmida</taxon>
        <taxon>Babesiidae</taxon>
        <taxon>Babesia</taxon>
    </lineage>
</organism>
<keyword evidence="1" id="KW-0732">Signal</keyword>
<dbReference type="AlphaFoldDB" id="A0A2H6KGW1"/>
<evidence type="ECO:0000313" key="2">
    <source>
        <dbReference type="EMBL" id="GBE62224.1"/>
    </source>
</evidence>
<dbReference type="GO" id="GO:0003746">
    <property type="term" value="F:translation elongation factor activity"/>
    <property type="evidence" value="ECO:0007669"/>
    <property type="project" value="UniProtKB-KW"/>
</dbReference>
<dbReference type="OrthoDB" id="365461at2759"/>
<dbReference type="GeneID" id="39875994"/>
<accession>A0A2H6KGW1</accession>
<evidence type="ECO:0000313" key="3">
    <source>
        <dbReference type="Proteomes" id="UP000236319"/>
    </source>
</evidence>
<comment type="caution">
    <text evidence="2">The sequence shown here is derived from an EMBL/GenBank/DDBJ whole genome shotgun (WGS) entry which is preliminary data.</text>
</comment>